<protein>
    <submittedName>
        <fullName evidence="1">Uncharacterized protein</fullName>
    </submittedName>
</protein>
<dbReference type="Proteomes" id="UP001157502">
    <property type="component" value="Chromosome 12"/>
</dbReference>
<proteinExistence type="predicted"/>
<organism evidence="1 2">
    <name type="scientific">Dallia pectoralis</name>
    <name type="common">Alaska blackfish</name>
    <dbReference type="NCBI Taxonomy" id="75939"/>
    <lineage>
        <taxon>Eukaryota</taxon>
        <taxon>Metazoa</taxon>
        <taxon>Chordata</taxon>
        <taxon>Craniata</taxon>
        <taxon>Vertebrata</taxon>
        <taxon>Euteleostomi</taxon>
        <taxon>Actinopterygii</taxon>
        <taxon>Neopterygii</taxon>
        <taxon>Teleostei</taxon>
        <taxon>Protacanthopterygii</taxon>
        <taxon>Esociformes</taxon>
        <taxon>Umbridae</taxon>
        <taxon>Dallia</taxon>
    </lineage>
</organism>
<evidence type="ECO:0000313" key="2">
    <source>
        <dbReference type="Proteomes" id="UP001157502"/>
    </source>
</evidence>
<comment type="caution">
    <text evidence="1">The sequence shown here is derived from an EMBL/GenBank/DDBJ whole genome shotgun (WGS) entry which is preliminary data.</text>
</comment>
<gene>
    <name evidence="1" type="ORF">DPEC_G00151830</name>
</gene>
<name>A0ACC2GJQ4_DALPE</name>
<reference evidence="1" key="1">
    <citation type="submission" date="2021-05" db="EMBL/GenBank/DDBJ databases">
        <authorList>
            <person name="Pan Q."/>
            <person name="Jouanno E."/>
            <person name="Zahm M."/>
            <person name="Klopp C."/>
            <person name="Cabau C."/>
            <person name="Louis A."/>
            <person name="Berthelot C."/>
            <person name="Parey E."/>
            <person name="Roest Crollius H."/>
            <person name="Montfort J."/>
            <person name="Robinson-Rechavi M."/>
            <person name="Bouchez O."/>
            <person name="Lampietro C."/>
            <person name="Lopez Roques C."/>
            <person name="Donnadieu C."/>
            <person name="Postlethwait J."/>
            <person name="Bobe J."/>
            <person name="Dillon D."/>
            <person name="Chandos A."/>
            <person name="von Hippel F."/>
            <person name="Guiguen Y."/>
        </authorList>
    </citation>
    <scope>NUCLEOTIDE SEQUENCE</scope>
    <source>
        <strain evidence="1">YG-Jan2019</strain>
    </source>
</reference>
<evidence type="ECO:0000313" key="1">
    <source>
        <dbReference type="EMBL" id="KAJ8003772.1"/>
    </source>
</evidence>
<accession>A0ACC2GJQ4</accession>
<sequence>MITSELPVLQDSSNESGAADTMSLSMSVSELEDQTDPKGKKKRGRPGKPAASNKKPRKSPAEKATGGARGRKANGVPQTNGEGGDPVTLFEVVKMGKSAMQSVVDDWIESYKQDRDIALLDLINFFIQCSGCKGTVRIEMFRNMQNAEIIRKMTEEFDEDSGDYPLTMPGPLWKKFRYNFCEFIGVLIRQCQYCIIYDEYLMDTVISLLTGLSDSQVRAFRHTSTLAAMKLMTALVNVALNLSIHQDNTQRQYEAERNKMAGKRANEKLELLLQKRKELQENQDEIENMMNSIFKGIFVHRYRDAIAEIRAICIEEIGVWMKMYSDAFLNDSYLKYVGWTLHDRQGEVRLKCLKALQNLYTNRELFPKLELFTNRFKDRIVSMTLDKEYDVAVEAIRLVTLILQGSEDALSNEDCENVYHLVYSAHRPVAVAAGEFLHRKLFSRHDPQAEEALAKRRGRSSPNGNLIRMLVLFFLESELHEHAAYLVDSLWESSQELLKDWECMTELLLEDPVQGEELLSDRQESALIELMVCTIRQAAEAHPPVGRGTGKRVLTAKERKTQIDDKNKLTEHFIMALPMLLSKYQADSEKVANLLQIPMFFDLDVYSAGRMEKHLDALLKQIRLVVEKHIENDVLEACSKTYSILCSEEYTIMNRVDIARSQLIDEMTDRFTHCVEDLLQEGEEADDDDIYNVLSTLKRLTAFHNAHDLTRWDLFGSCYRLLKAGIEQGSMPEQIAVQALQCSHYSILWQLVKMTEGAPSKDDLLALRRVVKSFLAVCQQCLSNVNTPVKEQAFMLLCDLLMIFSHQLMSGGREGLEPLVFNPDSTLQNELLAFILDHVFIDQDDENQSMEGDEEDEANKIEALHKRRNLLAAFSKLIIYDIVDMPAAADIFKHYMKYYNDYGDIIKETLSKTRQSDKILCAKTLILSLQQLFNELLQDQGPTLDRTSSHVSGIKELARRFALTFGLDQIKTREAVATLHKDGIEFAFKYQNPRGAEFPPPNLAFLEVLSEFSSKLLRQDKKTVHSYLEKFMSESMSERREDVWLPLISYRNSLLTGGDDGDRLSVTSGASSKTSSIRSKKGRTPLHKNKRIEEESVEASWLRGNDSLQTPGALATPQLTSTVLRENPRQAADSHLPDHDSEPGSENDYVHNSQMQMSWLGQQKIEDSRKDRTAMNYMKSRNQTVRQTVRGLMEDDAEPIFEDVMMSSRGQLEDMNEEFEDTMVIDLPPSRNRRERAELRPDFFDSAAMIEDESGFTMPMF</sequence>
<dbReference type="EMBL" id="CM055739">
    <property type="protein sequence ID" value="KAJ8003772.1"/>
    <property type="molecule type" value="Genomic_DNA"/>
</dbReference>
<keyword evidence="2" id="KW-1185">Reference proteome</keyword>